<proteinExistence type="predicted"/>
<dbReference type="Proteomes" id="UP001201163">
    <property type="component" value="Unassembled WGS sequence"/>
</dbReference>
<reference evidence="3" key="1">
    <citation type="submission" date="2022-01" db="EMBL/GenBank/DDBJ databases">
        <title>Comparative genomics reveals a dynamic genome evolution in the ectomycorrhizal milk-cap (Lactarius) mushrooms.</title>
        <authorList>
            <consortium name="DOE Joint Genome Institute"/>
            <person name="Lebreton A."/>
            <person name="Tang N."/>
            <person name="Kuo A."/>
            <person name="LaButti K."/>
            <person name="Drula E."/>
            <person name="Barry K."/>
            <person name="Clum A."/>
            <person name="Lipzen A."/>
            <person name="Mousain D."/>
            <person name="Ng V."/>
            <person name="Wang R."/>
            <person name="Wang X."/>
            <person name="Dai Y."/>
            <person name="Henrissat B."/>
            <person name="Grigoriev I.V."/>
            <person name="Guerin-Laguette A."/>
            <person name="Yu F."/>
            <person name="Martin F.M."/>
        </authorList>
    </citation>
    <scope>NUCLEOTIDE SEQUENCE</scope>
    <source>
        <strain evidence="3">QP</strain>
    </source>
</reference>
<feature type="transmembrane region" description="Helical" evidence="2">
    <location>
        <begin position="99"/>
        <end position="120"/>
    </location>
</feature>
<keyword evidence="2" id="KW-1133">Transmembrane helix</keyword>
<dbReference type="EMBL" id="JAKELL010000089">
    <property type="protein sequence ID" value="KAH8983339.1"/>
    <property type="molecule type" value="Genomic_DNA"/>
</dbReference>
<evidence type="ECO:0000256" key="1">
    <source>
        <dbReference type="SAM" id="MobiDB-lite"/>
    </source>
</evidence>
<evidence type="ECO:0000313" key="4">
    <source>
        <dbReference type="Proteomes" id="UP001201163"/>
    </source>
</evidence>
<keyword evidence="2" id="KW-0472">Membrane</keyword>
<protein>
    <submittedName>
        <fullName evidence="3">Uncharacterized protein</fullName>
    </submittedName>
</protein>
<feature type="region of interest" description="Disordered" evidence="1">
    <location>
        <begin position="1"/>
        <end position="61"/>
    </location>
</feature>
<comment type="caution">
    <text evidence="3">The sequence shown here is derived from an EMBL/GenBank/DDBJ whole genome shotgun (WGS) entry which is preliminary data.</text>
</comment>
<gene>
    <name evidence="3" type="ORF">EDB92DRAFT_1890941</name>
</gene>
<evidence type="ECO:0000256" key="2">
    <source>
        <dbReference type="SAM" id="Phobius"/>
    </source>
</evidence>
<accession>A0AAD4LCN0</accession>
<feature type="compositionally biased region" description="Low complexity" evidence="1">
    <location>
        <begin position="151"/>
        <end position="166"/>
    </location>
</feature>
<feature type="compositionally biased region" description="Polar residues" evidence="1">
    <location>
        <begin position="167"/>
        <end position="182"/>
    </location>
</feature>
<name>A0AAD4LCN0_9AGAM</name>
<organism evidence="3 4">
    <name type="scientific">Lactarius akahatsu</name>
    <dbReference type="NCBI Taxonomy" id="416441"/>
    <lineage>
        <taxon>Eukaryota</taxon>
        <taxon>Fungi</taxon>
        <taxon>Dikarya</taxon>
        <taxon>Basidiomycota</taxon>
        <taxon>Agaricomycotina</taxon>
        <taxon>Agaricomycetes</taxon>
        <taxon>Russulales</taxon>
        <taxon>Russulaceae</taxon>
        <taxon>Lactarius</taxon>
    </lineage>
</organism>
<keyword evidence="4" id="KW-1185">Reference proteome</keyword>
<evidence type="ECO:0000313" key="3">
    <source>
        <dbReference type="EMBL" id="KAH8983339.1"/>
    </source>
</evidence>
<sequence>MSYRSDGLGGYDHTLLSSVPDPTRAEKQEGYNVDLLEESRDRRAPSPPTNGAASDHNGTLLDYSPGAIGLARKEDPITATTNDYEPVEKRVPWYRTRKGLIGIVVVVLVIIAAAVGGGVGGTRHSSHPANNNATTNGVGQSANNSTQGVGSSNSTSSSTTSPPSNTIGQAETTSPLPSGGTT</sequence>
<feature type="compositionally biased region" description="Polar residues" evidence="1">
    <location>
        <begin position="127"/>
        <end position="150"/>
    </location>
</feature>
<keyword evidence="2" id="KW-0812">Transmembrane</keyword>
<feature type="region of interest" description="Disordered" evidence="1">
    <location>
        <begin position="119"/>
        <end position="182"/>
    </location>
</feature>
<dbReference type="AlphaFoldDB" id="A0AAD4LCN0"/>